<evidence type="ECO:0000256" key="10">
    <source>
        <dbReference type="SAM" id="MobiDB-lite"/>
    </source>
</evidence>
<dbReference type="GO" id="GO:0015031">
    <property type="term" value="P:protein transport"/>
    <property type="evidence" value="ECO:0007669"/>
    <property type="project" value="UniProtKB-KW"/>
</dbReference>
<dbReference type="InterPro" id="IPR040218">
    <property type="entry name" value="SLC7A6OS"/>
</dbReference>
<keyword evidence="6" id="KW-0813">Transport</keyword>
<dbReference type="AlphaFoldDB" id="A0A3P7N793"/>
<feature type="region of interest" description="Disordered" evidence="10">
    <location>
        <begin position="133"/>
        <end position="156"/>
    </location>
</feature>
<feature type="domain" description="Transcription factor Iwr1" evidence="11">
    <location>
        <begin position="98"/>
        <end position="161"/>
    </location>
</feature>
<evidence type="ECO:0000256" key="2">
    <source>
        <dbReference type="ARBA" id="ARBA00004123"/>
    </source>
</evidence>
<name>A0A3P7N793_9BILA</name>
<evidence type="ECO:0000259" key="11">
    <source>
        <dbReference type="Pfam" id="PF08574"/>
    </source>
</evidence>
<evidence type="ECO:0000256" key="9">
    <source>
        <dbReference type="ARBA" id="ARBA00023242"/>
    </source>
</evidence>
<keyword evidence="13" id="KW-1185">Reference proteome</keyword>
<evidence type="ECO:0000313" key="12">
    <source>
        <dbReference type="EMBL" id="VDN38435.1"/>
    </source>
</evidence>
<dbReference type="Pfam" id="PF08574">
    <property type="entry name" value="Iwr1"/>
    <property type="match status" value="1"/>
</dbReference>
<proteinExistence type="inferred from homology"/>
<evidence type="ECO:0000313" key="13">
    <source>
        <dbReference type="Proteomes" id="UP000271098"/>
    </source>
</evidence>
<keyword evidence="8" id="KW-0653">Protein transport</keyword>
<keyword evidence="7" id="KW-0963">Cytoplasm</keyword>
<keyword evidence="9" id="KW-0539">Nucleus</keyword>
<dbReference type="EMBL" id="UYRT01092812">
    <property type="protein sequence ID" value="VDN38435.1"/>
    <property type="molecule type" value="Genomic_DNA"/>
</dbReference>
<comment type="similarity">
    <text evidence="4">Belongs to the IWR1/SLC7A6OS family.</text>
</comment>
<protein>
    <recommendedName>
        <fullName evidence="5">Probable RNA polymerase II nuclear localization protein SLC7A6OS</fullName>
    </recommendedName>
</protein>
<evidence type="ECO:0000256" key="4">
    <source>
        <dbReference type="ARBA" id="ARBA00010218"/>
    </source>
</evidence>
<dbReference type="PANTHER" id="PTHR31196:SF2">
    <property type="entry name" value="RNA POLYMERASE II NUCLEAR LOCALIZATION PROTEIN SLC7A6OS-RELATED"/>
    <property type="match status" value="1"/>
</dbReference>
<comment type="function">
    <text evidence="1">Directs RNA polymerase II nuclear import.</text>
</comment>
<evidence type="ECO:0000256" key="1">
    <source>
        <dbReference type="ARBA" id="ARBA00003202"/>
    </source>
</evidence>
<evidence type="ECO:0000256" key="5">
    <source>
        <dbReference type="ARBA" id="ARBA00017036"/>
    </source>
</evidence>
<sequence>MGNGADASRALQINVIDIDPYRNGAHTEESQPMNTNSDVDEEGASADNLLAVFEEAPVQGAASATSVIVGETTVHSSEITINGVPLFVIHDDRDNNNEFVFDYYWSTKAYGCKASQIEDVRLASADDILLFDGEDTDESRSNGDSDDSNDENNWRNDYPDETEVFFFYYDFKDLTDRSLLVLSSCLPID</sequence>
<gene>
    <name evidence="12" type="ORF">GPUH_LOCUS21527</name>
</gene>
<evidence type="ECO:0000256" key="6">
    <source>
        <dbReference type="ARBA" id="ARBA00022448"/>
    </source>
</evidence>
<evidence type="ECO:0000256" key="8">
    <source>
        <dbReference type="ARBA" id="ARBA00022927"/>
    </source>
</evidence>
<dbReference type="GO" id="GO:0032502">
    <property type="term" value="P:developmental process"/>
    <property type="evidence" value="ECO:0007669"/>
    <property type="project" value="TreeGrafter"/>
</dbReference>
<comment type="subcellular location">
    <subcellularLocation>
        <location evidence="3">Cytoplasm</location>
    </subcellularLocation>
    <subcellularLocation>
        <location evidence="2">Nucleus</location>
    </subcellularLocation>
</comment>
<dbReference type="GO" id="GO:0005737">
    <property type="term" value="C:cytoplasm"/>
    <property type="evidence" value="ECO:0007669"/>
    <property type="project" value="UniProtKB-SubCell"/>
</dbReference>
<evidence type="ECO:0000256" key="7">
    <source>
        <dbReference type="ARBA" id="ARBA00022490"/>
    </source>
</evidence>
<dbReference type="OrthoDB" id="5838155at2759"/>
<dbReference type="InterPro" id="IPR013883">
    <property type="entry name" value="TF_Iwr1_dom"/>
</dbReference>
<dbReference type="GO" id="GO:0005634">
    <property type="term" value="C:nucleus"/>
    <property type="evidence" value="ECO:0007669"/>
    <property type="project" value="UniProtKB-SubCell"/>
</dbReference>
<organism evidence="12 13">
    <name type="scientific">Gongylonema pulchrum</name>
    <dbReference type="NCBI Taxonomy" id="637853"/>
    <lineage>
        <taxon>Eukaryota</taxon>
        <taxon>Metazoa</taxon>
        <taxon>Ecdysozoa</taxon>
        <taxon>Nematoda</taxon>
        <taxon>Chromadorea</taxon>
        <taxon>Rhabditida</taxon>
        <taxon>Spirurina</taxon>
        <taxon>Spiruromorpha</taxon>
        <taxon>Spiruroidea</taxon>
        <taxon>Gongylonematidae</taxon>
        <taxon>Gongylonema</taxon>
    </lineage>
</organism>
<dbReference type="Proteomes" id="UP000271098">
    <property type="component" value="Unassembled WGS sequence"/>
</dbReference>
<dbReference type="PANTHER" id="PTHR31196">
    <property type="entry name" value="RNA POLYMERASE II NUCLEAR LOCALIZATION PROTEIN SLC7A6OS-RELATED"/>
    <property type="match status" value="1"/>
</dbReference>
<evidence type="ECO:0000256" key="3">
    <source>
        <dbReference type="ARBA" id="ARBA00004496"/>
    </source>
</evidence>
<feature type="region of interest" description="Disordered" evidence="10">
    <location>
        <begin position="22"/>
        <end position="41"/>
    </location>
</feature>
<reference evidence="12 13" key="1">
    <citation type="submission" date="2018-11" db="EMBL/GenBank/DDBJ databases">
        <authorList>
            <consortium name="Pathogen Informatics"/>
        </authorList>
    </citation>
    <scope>NUCLEOTIDE SEQUENCE [LARGE SCALE GENOMIC DNA]</scope>
</reference>
<accession>A0A3P7N793</accession>